<dbReference type="EMBL" id="ASGY01000081">
    <property type="protein sequence ID" value="KGE67686.1"/>
    <property type="molecule type" value="Genomic_DNA"/>
</dbReference>
<reference evidence="1 2" key="1">
    <citation type="journal article" date="2013" name="Genome Announc.">
        <title>Draft Genome Sequence of Pseudomonas fluorescens LMG 5329, a White Line-Inducing Principle-Producing Bioindicator for the Mushroom Pathogen Pseudomonas tolaasii.</title>
        <authorList>
            <person name="Ghequire M.G."/>
            <person name="Rokni-Zadeh H."/>
            <person name="Zarrineh P."/>
            <person name="De Mot R."/>
        </authorList>
    </citation>
    <scope>NUCLEOTIDE SEQUENCE [LARGE SCALE GENOMIC DNA]</scope>
    <source>
        <strain evidence="1 2">LMG 5329</strain>
    </source>
</reference>
<dbReference type="OrthoDB" id="1523296at2"/>
<dbReference type="RefSeq" id="WP_038845797.1">
    <property type="nucleotide sequence ID" value="NZ_ASGY01000081.1"/>
</dbReference>
<organism evidence="1 2">
    <name type="scientific">Pseudomonas fluorescens LMG 5329</name>
    <dbReference type="NCBI Taxonomy" id="1324332"/>
    <lineage>
        <taxon>Bacteria</taxon>
        <taxon>Pseudomonadati</taxon>
        <taxon>Pseudomonadota</taxon>
        <taxon>Gammaproteobacteria</taxon>
        <taxon>Pseudomonadales</taxon>
        <taxon>Pseudomonadaceae</taxon>
        <taxon>Pseudomonas</taxon>
    </lineage>
</organism>
<dbReference type="NCBIfam" id="TIGR03347">
    <property type="entry name" value="VI_chp_1"/>
    <property type="match status" value="1"/>
</dbReference>
<accession>A0A0A1Z3R4</accession>
<proteinExistence type="predicted"/>
<dbReference type="PANTHER" id="PTHR35564">
    <property type="match status" value="1"/>
</dbReference>
<dbReference type="AlphaFoldDB" id="A0A0A1Z3R4"/>
<gene>
    <name evidence="1" type="ORF">K814_0112155</name>
</gene>
<evidence type="ECO:0008006" key="3">
    <source>
        <dbReference type="Google" id="ProtNLM"/>
    </source>
</evidence>
<evidence type="ECO:0000313" key="1">
    <source>
        <dbReference type="EMBL" id="KGE67686.1"/>
    </source>
</evidence>
<dbReference type="Pfam" id="PF06996">
    <property type="entry name" value="T6SS_TssG"/>
    <property type="match status" value="1"/>
</dbReference>
<dbReference type="Proteomes" id="UP000030060">
    <property type="component" value="Unassembled WGS sequence"/>
</dbReference>
<sequence>MEREPQSAYSRLNASGLLDAVQGQVAEANLYRFCQLLEQALPDHPALGSTAHPADDAVRFRPDPGMGFPAAELKSIETDEAYPERPATVRTRLLGLYGVDSPLPTAFLDDIAQRREGHDALEAFLDIFNHRIFTQFYRIWRKYSYPATFEAGGTDATSQCLLGLIGLGIPGTAQQVATPVSRFLALLSVMRLPTRNAEGIAALVKLLASNTQAQVTAHWPQKIALEQPASLSRQRPVSLSQGTPLGSVGFDANSQLRLTLHTEDTDEARGWLPGGELYSDFLVLLRVYLGWRCTAKLQLSLPVHSLPTPVLGQSAIQLGMTGVLGLGSNAWQATEHDTLTINLGRYQGLSINPFNRETQHVAYRF</sequence>
<name>A0A0A1Z3R4_PSEFL</name>
<evidence type="ECO:0000313" key="2">
    <source>
        <dbReference type="Proteomes" id="UP000030060"/>
    </source>
</evidence>
<protein>
    <recommendedName>
        <fullName evidence="3">Type VI secretion protein</fullName>
    </recommendedName>
</protein>
<comment type="caution">
    <text evidence="1">The sequence shown here is derived from an EMBL/GenBank/DDBJ whole genome shotgun (WGS) entry which is preliminary data.</text>
</comment>
<dbReference type="PANTHER" id="PTHR35564:SF3">
    <property type="entry name" value="TYPE VI SECRETION SYSTEM BASEPLATE SUBUNIT TSSG"/>
    <property type="match status" value="1"/>
</dbReference>
<dbReference type="InterPro" id="IPR010732">
    <property type="entry name" value="T6SS_TssG-like"/>
</dbReference>